<protein>
    <submittedName>
        <fullName evidence="1">DNA polymerase</fullName>
    </submittedName>
</protein>
<dbReference type="InterPro" id="IPR017964">
    <property type="entry name" value="DNA-dir_DNA_pol_B_CS"/>
</dbReference>
<dbReference type="InterPro" id="IPR023211">
    <property type="entry name" value="DNA_pol_palm_dom_sf"/>
</dbReference>
<dbReference type="Gene3D" id="3.90.1600.10">
    <property type="entry name" value="Palm domain of DNA polymerase"/>
    <property type="match status" value="1"/>
</dbReference>
<evidence type="ECO:0000313" key="1">
    <source>
        <dbReference type="EMBL" id="QPZ51165.1"/>
    </source>
</evidence>
<dbReference type="AlphaFoldDB" id="A0A7T3PCV8"/>
<gene>
    <name evidence="1" type="primary">orf240</name>
</gene>
<organism evidence="1">
    <name type="scientific">Clavaria fumosa</name>
    <dbReference type="NCBI Taxonomy" id="264083"/>
    <lineage>
        <taxon>Eukaryota</taxon>
        <taxon>Fungi</taxon>
        <taxon>Dikarya</taxon>
        <taxon>Basidiomycota</taxon>
        <taxon>Agaricomycotina</taxon>
        <taxon>Agaricomycetes</taxon>
        <taxon>Agaricomycetidae</taxon>
        <taxon>Agaricales</taxon>
        <taxon>Clavariineae</taxon>
        <taxon>Clavariaceae</taxon>
        <taxon>Clavaria</taxon>
    </lineage>
</organism>
<dbReference type="SUPFAM" id="SSF56672">
    <property type="entry name" value="DNA/RNA polymerases"/>
    <property type="match status" value="1"/>
</dbReference>
<dbReference type="RefSeq" id="YP_010130263.1">
    <property type="nucleotide sequence ID" value="NC_056336.1"/>
</dbReference>
<keyword evidence="1" id="KW-0496">Mitochondrion</keyword>
<accession>A0A7T3PCV8</accession>
<dbReference type="GO" id="GO:0003676">
    <property type="term" value="F:nucleic acid binding"/>
    <property type="evidence" value="ECO:0007669"/>
    <property type="project" value="InterPro"/>
</dbReference>
<name>A0A7T3PCV8_9AGAR</name>
<geneLocation type="mitochondrion" evidence="1"/>
<sequence>MNSTGSERWISKQLLNCLYGVFGRKQSFIETINVHNSDIHKYVATNIIKTIIPINNEISTLLLVKNIDSNLISELNNTCEIEIKTSHNNIKSNVAIARAITAYARIHMINLKFLLNSLGINIYYSDTDSLFTDKPIPQHLIGKDLGLLKEELNGLIINKSLFLGIKQYGYLYFDNNNNKIEKSVFAGVKRDSLSLSEIIDLFNGKSIIKIINTRFYIYLNNLSIKIKPMKLTIIKNLIKY</sequence>
<dbReference type="EMBL" id="MT114157">
    <property type="protein sequence ID" value="QPZ51165.1"/>
    <property type="molecule type" value="Genomic_DNA"/>
</dbReference>
<dbReference type="InterPro" id="IPR043502">
    <property type="entry name" value="DNA/RNA_pol_sf"/>
</dbReference>
<dbReference type="PANTHER" id="PTHR33568">
    <property type="entry name" value="DNA POLYMERASE"/>
    <property type="match status" value="1"/>
</dbReference>
<proteinExistence type="predicted"/>
<reference evidence="1" key="1">
    <citation type="journal article" date="2020" name="IMA Fungus">
        <title>The 256 kb mitochondrial genome of Clavaria fumosa is the largest among phylum Basidiomycota and is rich in introns and intronic ORFs.</title>
        <authorList>
            <person name="Wang X."/>
            <person name="Wang Y."/>
            <person name="Yao W."/>
            <person name="Shen J."/>
            <person name="Chen M."/>
            <person name="Gao M."/>
            <person name="Ren J."/>
            <person name="Li Q."/>
            <person name="Liu N."/>
        </authorList>
    </citation>
    <scope>NUCLEOTIDE SEQUENCE</scope>
</reference>
<dbReference type="PROSITE" id="PS00116">
    <property type="entry name" value="DNA_POLYMERASE_B"/>
    <property type="match status" value="1"/>
</dbReference>
<dbReference type="GO" id="GO:0000166">
    <property type="term" value="F:nucleotide binding"/>
    <property type="evidence" value="ECO:0007669"/>
    <property type="project" value="InterPro"/>
</dbReference>
<dbReference type="PANTHER" id="PTHR33568:SF3">
    <property type="entry name" value="DNA-DIRECTED DNA POLYMERASE"/>
    <property type="match status" value="1"/>
</dbReference>
<dbReference type="GeneID" id="65338605"/>